<dbReference type="EMBL" id="JABEBT010000071">
    <property type="protein sequence ID" value="KAF7633732.1"/>
    <property type="molecule type" value="Genomic_DNA"/>
</dbReference>
<gene>
    <name evidence="1" type="ORF">Mgra_00006911</name>
</gene>
<dbReference type="AlphaFoldDB" id="A0A8S9ZK37"/>
<comment type="caution">
    <text evidence="1">The sequence shown here is derived from an EMBL/GenBank/DDBJ whole genome shotgun (WGS) entry which is preliminary data.</text>
</comment>
<sequence length="130" mass="14805">MAALARSNSSVDCSVLYRGDRKNLQIKRDDILTKKSGEPRWIRSQSKHKIDKEYYNCAKSIKDKNGKRSCEKMIFVKFGDENTIKITKGDHGCELNNGEGEESIADAYHIKIEKLPDIRLGVSVPPSRYE</sequence>
<dbReference type="Proteomes" id="UP000605970">
    <property type="component" value="Unassembled WGS sequence"/>
</dbReference>
<organism evidence="1 2">
    <name type="scientific">Meloidogyne graminicola</name>
    <dbReference type="NCBI Taxonomy" id="189291"/>
    <lineage>
        <taxon>Eukaryota</taxon>
        <taxon>Metazoa</taxon>
        <taxon>Ecdysozoa</taxon>
        <taxon>Nematoda</taxon>
        <taxon>Chromadorea</taxon>
        <taxon>Rhabditida</taxon>
        <taxon>Tylenchina</taxon>
        <taxon>Tylenchomorpha</taxon>
        <taxon>Tylenchoidea</taxon>
        <taxon>Meloidogynidae</taxon>
        <taxon>Meloidogyninae</taxon>
        <taxon>Meloidogyne</taxon>
    </lineage>
</organism>
<reference evidence="1" key="1">
    <citation type="journal article" date="2020" name="Ecol. Evol.">
        <title>Genome structure and content of the rice root-knot nematode (Meloidogyne graminicola).</title>
        <authorList>
            <person name="Phan N.T."/>
            <person name="Danchin E.G.J."/>
            <person name="Klopp C."/>
            <person name="Perfus-Barbeoch L."/>
            <person name="Kozlowski D.K."/>
            <person name="Koutsovoulos G.D."/>
            <person name="Lopez-Roques C."/>
            <person name="Bouchez O."/>
            <person name="Zahm M."/>
            <person name="Besnard G."/>
            <person name="Bellafiore S."/>
        </authorList>
    </citation>
    <scope>NUCLEOTIDE SEQUENCE</scope>
    <source>
        <strain evidence="1">VN-18</strain>
    </source>
</reference>
<protein>
    <submittedName>
        <fullName evidence="1">Uncharacterized protein</fullName>
    </submittedName>
</protein>
<name>A0A8S9ZK37_9BILA</name>
<evidence type="ECO:0000313" key="2">
    <source>
        <dbReference type="Proteomes" id="UP000605970"/>
    </source>
</evidence>
<proteinExistence type="predicted"/>
<keyword evidence="2" id="KW-1185">Reference proteome</keyword>
<accession>A0A8S9ZK37</accession>
<evidence type="ECO:0000313" key="1">
    <source>
        <dbReference type="EMBL" id="KAF7633732.1"/>
    </source>
</evidence>